<name>A0ACC2UZ89_9TREE</name>
<comment type="caution">
    <text evidence="1">The sequence shown here is derived from an EMBL/GenBank/DDBJ whole genome shotgun (WGS) entry which is preliminary data.</text>
</comment>
<keyword evidence="2" id="KW-1185">Reference proteome</keyword>
<organism evidence="1 2">
    <name type="scientific">Naganishia adeliensis</name>
    <dbReference type="NCBI Taxonomy" id="92952"/>
    <lineage>
        <taxon>Eukaryota</taxon>
        <taxon>Fungi</taxon>
        <taxon>Dikarya</taxon>
        <taxon>Basidiomycota</taxon>
        <taxon>Agaricomycotina</taxon>
        <taxon>Tremellomycetes</taxon>
        <taxon>Filobasidiales</taxon>
        <taxon>Filobasidiaceae</taxon>
        <taxon>Naganishia</taxon>
    </lineage>
</organism>
<protein>
    <submittedName>
        <fullName evidence="1">Uncharacterized protein</fullName>
    </submittedName>
</protein>
<dbReference type="Proteomes" id="UP001230649">
    <property type="component" value="Unassembled WGS sequence"/>
</dbReference>
<reference evidence="1" key="1">
    <citation type="submission" date="2023-04" db="EMBL/GenBank/DDBJ databases">
        <title>Draft Genome sequencing of Naganishia species isolated from polar environments using Oxford Nanopore Technology.</title>
        <authorList>
            <person name="Leo P."/>
            <person name="Venkateswaran K."/>
        </authorList>
    </citation>
    <scope>NUCLEOTIDE SEQUENCE</scope>
    <source>
        <strain evidence="1">MNA-CCFEE 5262</strain>
    </source>
</reference>
<gene>
    <name evidence="1" type="ORF">QFC20_007502</name>
</gene>
<proteinExistence type="predicted"/>
<evidence type="ECO:0000313" key="1">
    <source>
        <dbReference type="EMBL" id="KAJ9091936.1"/>
    </source>
</evidence>
<sequence length="247" mass="27253">MTKHKNNKAKGKEKDKAPIKKGGKGNDSNDGDGGTDSDFGEGNERGTGGEFDKPTIPTKAYRTRSKITKGSEQNEGGKEEERGDAGEKVAEAEGQPYDFLGMPPEPIIGITAQDLWITRTTRQTLPPNDNDDRFTWNRRHSADQYLATQPWIATDEREIALFRAYGCSRCRGRWPCGKEGQPCPKCVEDQVPSGLCVGYVPANFKRADDVSEDMGSDSVNDERDQEELMSDEEDSDMGENMGEGFGD</sequence>
<evidence type="ECO:0000313" key="2">
    <source>
        <dbReference type="Proteomes" id="UP001230649"/>
    </source>
</evidence>
<accession>A0ACC2UZ89</accession>
<dbReference type="EMBL" id="JASBWS010000187">
    <property type="protein sequence ID" value="KAJ9091936.1"/>
    <property type="molecule type" value="Genomic_DNA"/>
</dbReference>